<reference evidence="5" key="1">
    <citation type="journal article" date="2023" name="Mol. Phylogenet. Evol.">
        <title>Genome-scale phylogeny and comparative genomics of the fungal order Sordariales.</title>
        <authorList>
            <person name="Hensen N."/>
            <person name="Bonometti L."/>
            <person name="Westerberg I."/>
            <person name="Brannstrom I.O."/>
            <person name="Guillou S."/>
            <person name="Cros-Aarteil S."/>
            <person name="Calhoun S."/>
            <person name="Haridas S."/>
            <person name="Kuo A."/>
            <person name="Mondo S."/>
            <person name="Pangilinan J."/>
            <person name="Riley R."/>
            <person name="LaButti K."/>
            <person name="Andreopoulos B."/>
            <person name="Lipzen A."/>
            <person name="Chen C."/>
            <person name="Yan M."/>
            <person name="Daum C."/>
            <person name="Ng V."/>
            <person name="Clum A."/>
            <person name="Steindorff A."/>
            <person name="Ohm R.A."/>
            <person name="Martin F."/>
            <person name="Silar P."/>
            <person name="Natvig D.O."/>
            <person name="Lalanne C."/>
            <person name="Gautier V."/>
            <person name="Ament-Velasquez S.L."/>
            <person name="Kruys A."/>
            <person name="Hutchinson M.I."/>
            <person name="Powell A.J."/>
            <person name="Barry K."/>
            <person name="Miller A.N."/>
            <person name="Grigoriev I.V."/>
            <person name="Debuchy R."/>
            <person name="Gladieux P."/>
            <person name="Hiltunen Thoren M."/>
            <person name="Johannesson H."/>
        </authorList>
    </citation>
    <scope>NUCLEOTIDE SEQUENCE [LARGE SCALE GENOMIC DNA]</scope>
    <source>
        <strain evidence="5">CBS 340.73</strain>
    </source>
</reference>
<dbReference type="PANTHER" id="PTHR44873">
    <property type="entry name" value="DNAJ HOMOLOG SUBFAMILY C MEMBER 30, MITOCHONDRIAL"/>
    <property type="match status" value="1"/>
</dbReference>
<keyword evidence="2" id="KW-0812">Transmembrane</keyword>
<dbReference type="PRINTS" id="PR00625">
    <property type="entry name" value="JDOMAIN"/>
</dbReference>
<proteinExistence type="predicted"/>
<feature type="domain" description="J" evidence="3">
    <location>
        <begin position="53"/>
        <end position="118"/>
    </location>
</feature>
<feature type="region of interest" description="Disordered" evidence="1">
    <location>
        <begin position="123"/>
        <end position="234"/>
    </location>
</feature>
<dbReference type="EMBL" id="MU853775">
    <property type="protein sequence ID" value="KAK3942296.1"/>
    <property type="molecule type" value="Genomic_DNA"/>
</dbReference>
<dbReference type="CDD" id="cd06257">
    <property type="entry name" value="DnaJ"/>
    <property type="match status" value="1"/>
</dbReference>
<dbReference type="Pfam" id="PF00226">
    <property type="entry name" value="DnaJ"/>
    <property type="match status" value="1"/>
</dbReference>
<feature type="transmembrane region" description="Helical" evidence="2">
    <location>
        <begin position="248"/>
        <end position="269"/>
    </location>
</feature>
<evidence type="ECO:0000256" key="1">
    <source>
        <dbReference type="SAM" id="MobiDB-lite"/>
    </source>
</evidence>
<gene>
    <name evidence="4" type="ORF">QBC46DRAFT_309716</name>
</gene>
<keyword evidence="2" id="KW-1133">Transmembrane helix</keyword>
<feature type="compositionally biased region" description="Basic residues" evidence="1">
    <location>
        <begin position="123"/>
        <end position="132"/>
    </location>
</feature>
<keyword evidence="2" id="KW-0472">Membrane</keyword>
<evidence type="ECO:0000313" key="5">
    <source>
        <dbReference type="Proteomes" id="UP001303473"/>
    </source>
</evidence>
<keyword evidence="5" id="KW-1185">Reference proteome</keyword>
<evidence type="ECO:0000256" key="2">
    <source>
        <dbReference type="SAM" id="Phobius"/>
    </source>
</evidence>
<dbReference type="AlphaFoldDB" id="A0AAN6NBU2"/>
<name>A0AAN6NBU2_9PEZI</name>
<dbReference type="InterPro" id="IPR053025">
    <property type="entry name" value="Mito_ATP_Synthase-Asso"/>
</dbReference>
<dbReference type="InterPro" id="IPR001623">
    <property type="entry name" value="DnaJ_domain"/>
</dbReference>
<comment type="caution">
    <text evidence="4">The sequence shown here is derived from an EMBL/GenBank/DDBJ whole genome shotgun (WGS) entry which is preliminary data.</text>
</comment>
<evidence type="ECO:0000259" key="3">
    <source>
        <dbReference type="PROSITE" id="PS50076"/>
    </source>
</evidence>
<protein>
    <submittedName>
        <fullName evidence="4">Chaperone protein DnaJ</fullName>
    </submittedName>
</protein>
<dbReference type="SUPFAM" id="SSF46565">
    <property type="entry name" value="Chaperone J-domain"/>
    <property type="match status" value="1"/>
</dbReference>
<dbReference type="PANTHER" id="PTHR44873:SF1">
    <property type="entry name" value="DNAJ HOMOLOG SUBFAMILY C MEMBER 30, MITOCHONDRIAL"/>
    <property type="match status" value="1"/>
</dbReference>
<dbReference type="SMART" id="SM00271">
    <property type="entry name" value="DnaJ"/>
    <property type="match status" value="1"/>
</dbReference>
<feature type="compositionally biased region" description="Basic and acidic residues" evidence="1">
    <location>
        <begin position="205"/>
        <end position="234"/>
    </location>
</feature>
<dbReference type="InterPro" id="IPR036869">
    <property type="entry name" value="J_dom_sf"/>
</dbReference>
<dbReference type="Proteomes" id="UP001303473">
    <property type="component" value="Unassembled WGS sequence"/>
</dbReference>
<sequence>MPPAVLRSYTAVAGAALRLGQRSCASQTATLRLRKFHTSRALQDDAAIHGDKNHYETLNVQTDASAADIKKSYFKLSKTHHPDHNPHDPHASRRFMRISEAYRVLSHVDRRSTYDRDVLRLHTRRHPPHSHHGSYSSTGPAGGRPASGLSKRRGTFTGPPPSFFRSGGWGAQSAKRRAAHEESTGGGASSHPNPGGMGPGSTPNHHPDAFHTPHFDRDSHERTHQRNDERMARRRAERERILPETGTLASFFVVSGILVVAVLGPYLIFGGWRKAHKEREKAKRKKAAPASAS</sequence>
<dbReference type="Gene3D" id="1.10.287.110">
    <property type="entry name" value="DnaJ domain"/>
    <property type="match status" value="1"/>
</dbReference>
<feature type="region of interest" description="Disordered" evidence="1">
    <location>
        <begin position="274"/>
        <end position="293"/>
    </location>
</feature>
<organism evidence="4 5">
    <name type="scientific">Diplogelasinospora grovesii</name>
    <dbReference type="NCBI Taxonomy" id="303347"/>
    <lineage>
        <taxon>Eukaryota</taxon>
        <taxon>Fungi</taxon>
        <taxon>Dikarya</taxon>
        <taxon>Ascomycota</taxon>
        <taxon>Pezizomycotina</taxon>
        <taxon>Sordariomycetes</taxon>
        <taxon>Sordariomycetidae</taxon>
        <taxon>Sordariales</taxon>
        <taxon>Diplogelasinosporaceae</taxon>
        <taxon>Diplogelasinospora</taxon>
    </lineage>
</organism>
<dbReference type="PROSITE" id="PS50076">
    <property type="entry name" value="DNAJ_2"/>
    <property type="match status" value="1"/>
</dbReference>
<evidence type="ECO:0000313" key="4">
    <source>
        <dbReference type="EMBL" id="KAK3942296.1"/>
    </source>
</evidence>
<accession>A0AAN6NBU2</accession>